<dbReference type="Pfam" id="PF18029">
    <property type="entry name" value="Glyoxalase_6"/>
    <property type="match status" value="1"/>
</dbReference>
<dbReference type="AlphaFoldDB" id="A0A7H0IQP8"/>
<dbReference type="Gene3D" id="3.10.180.10">
    <property type="entry name" value="2,3-Dihydroxybiphenyl 1,2-Dioxygenase, domain 1"/>
    <property type="match status" value="1"/>
</dbReference>
<dbReference type="InterPro" id="IPR029068">
    <property type="entry name" value="Glyas_Bleomycin-R_OHBP_Dase"/>
</dbReference>
<gene>
    <name evidence="2" type="ORF">IAG44_40710</name>
</gene>
<evidence type="ECO:0000259" key="1">
    <source>
        <dbReference type="Pfam" id="PF18029"/>
    </source>
</evidence>
<evidence type="ECO:0000313" key="2">
    <source>
        <dbReference type="EMBL" id="QNP75114.1"/>
    </source>
</evidence>
<dbReference type="EMBL" id="CP060828">
    <property type="protein sequence ID" value="QNP75114.1"/>
    <property type="molecule type" value="Genomic_DNA"/>
</dbReference>
<dbReference type="InterPro" id="IPR041581">
    <property type="entry name" value="Glyoxalase_6"/>
</dbReference>
<proteinExistence type="predicted"/>
<sequence>MPPAGPHSGLPGPGGSGRHRGSVNPCGFCRLSRGIAAGTATIEQVSLGVIDDRRAGEFRRQVLGYVQRPPRYEGDDCIVLEPPAGEPGVPIAMDVSKSPAEDFPRIHFDLDAEADRLVVLSAQHVDWRHCPRNPLLGERPYVVLADPEDNRFCVEGQRVG</sequence>
<organism evidence="2 3">
    <name type="scientific">Streptomyces roseirectus</name>
    <dbReference type="NCBI Taxonomy" id="2768066"/>
    <lineage>
        <taxon>Bacteria</taxon>
        <taxon>Bacillati</taxon>
        <taxon>Actinomycetota</taxon>
        <taxon>Actinomycetes</taxon>
        <taxon>Kitasatosporales</taxon>
        <taxon>Streptomycetaceae</taxon>
        <taxon>Streptomyces</taxon>
    </lineage>
</organism>
<reference evidence="2 3" key="1">
    <citation type="submission" date="2020-08" db="EMBL/GenBank/DDBJ databases">
        <title>A novel species.</title>
        <authorList>
            <person name="Gao J."/>
        </authorList>
    </citation>
    <scope>NUCLEOTIDE SEQUENCE [LARGE SCALE GENOMIC DNA]</scope>
    <source>
        <strain evidence="2 3">CRXT-G-22</strain>
    </source>
</reference>
<protein>
    <submittedName>
        <fullName evidence="2">VOC family protein</fullName>
    </submittedName>
</protein>
<evidence type="ECO:0000313" key="3">
    <source>
        <dbReference type="Proteomes" id="UP000516052"/>
    </source>
</evidence>
<feature type="domain" description="Glyoxalase-like" evidence="1">
    <location>
        <begin position="51"/>
        <end position="154"/>
    </location>
</feature>
<name>A0A7H0IQP8_9ACTN</name>
<dbReference type="KEGG" id="sroi:IAG44_40710"/>
<keyword evidence="3" id="KW-1185">Reference proteome</keyword>
<dbReference type="Proteomes" id="UP000516052">
    <property type="component" value="Chromosome"/>
</dbReference>
<accession>A0A7H0IQP8</accession>